<evidence type="ECO:0000313" key="4">
    <source>
        <dbReference type="EMBL" id="CAB3383191.1"/>
    </source>
</evidence>
<evidence type="ECO:0000256" key="2">
    <source>
        <dbReference type="SAM" id="Phobius"/>
    </source>
</evidence>
<keyword evidence="2" id="KW-1133">Transmembrane helix</keyword>
<evidence type="ECO:0008006" key="6">
    <source>
        <dbReference type="Google" id="ProtNLM"/>
    </source>
</evidence>
<feature type="compositionally biased region" description="Low complexity" evidence="1">
    <location>
        <begin position="75"/>
        <end position="89"/>
    </location>
</feature>
<comment type="caution">
    <text evidence="4">The sequence shown here is derived from an EMBL/GenBank/DDBJ whole genome shotgun (WGS) entry which is preliminary data.</text>
</comment>
<organism evidence="4 5">
    <name type="scientific">Cloeon dipterum</name>
    <dbReference type="NCBI Taxonomy" id="197152"/>
    <lineage>
        <taxon>Eukaryota</taxon>
        <taxon>Metazoa</taxon>
        <taxon>Ecdysozoa</taxon>
        <taxon>Arthropoda</taxon>
        <taxon>Hexapoda</taxon>
        <taxon>Insecta</taxon>
        <taxon>Pterygota</taxon>
        <taxon>Palaeoptera</taxon>
        <taxon>Ephemeroptera</taxon>
        <taxon>Pisciforma</taxon>
        <taxon>Baetidae</taxon>
        <taxon>Cloeon</taxon>
    </lineage>
</organism>
<feature type="signal peptide" evidence="3">
    <location>
        <begin position="1"/>
        <end position="24"/>
    </location>
</feature>
<keyword evidence="3" id="KW-0732">Signal</keyword>
<reference evidence="4 5" key="1">
    <citation type="submission" date="2020-04" db="EMBL/GenBank/DDBJ databases">
        <authorList>
            <person name="Alioto T."/>
            <person name="Alioto T."/>
            <person name="Gomez Garrido J."/>
        </authorList>
    </citation>
    <scope>NUCLEOTIDE SEQUENCE [LARGE SCALE GENOMIC DNA]</scope>
</reference>
<gene>
    <name evidence="4" type="ORF">CLODIP_2_CD11892</name>
</gene>
<keyword evidence="2" id="KW-0472">Membrane</keyword>
<feature type="chain" id="PRO_5035891947" description="EGF-like domain-containing protein" evidence="3">
    <location>
        <begin position="25"/>
        <end position="160"/>
    </location>
</feature>
<evidence type="ECO:0000313" key="5">
    <source>
        <dbReference type="Proteomes" id="UP000494165"/>
    </source>
</evidence>
<feature type="region of interest" description="Disordered" evidence="1">
    <location>
        <begin position="66"/>
        <end position="91"/>
    </location>
</feature>
<proteinExistence type="predicted"/>
<sequence>MLPTAPQKLVFLVCTCLLVQAASSDKDEPCRFGDIESCGSNELCVQNQLKSSVGVCKCVPGFKRKSSGECAEENPLPTTTPGSLPTASPHINGPTKHDAVVSHVLVPVVLILGLAIVLVYLGHRYNWPGRARVFTQRMMASRRTNDVLIRGPDDDDDPIA</sequence>
<keyword evidence="2" id="KW-0812">Transmembrane</keyword>
<evidence type="ECO:0000256" key="3">
    <source>
        <dbReference type="SAM" id="SignalP"/>
    </source>
</evidence>
<dbReference type="EMBL" id="CADEPI010000299">
    <property type="protein sequence ID" value="CAB3383191.1"/>
    <property type="molecule type" value="Genomic_DNA"/>
</dbReference>
<evidence type="ECO:0000256" key="1">
    <source>
        <dbReference type="SAM" id="MobiDB-lite"/>
    </source>
</evidence>
<feature type="transmembrane region" description="Helical" evidence="2">
    <location>
        <begin position="100"/>
        <end position="122"/>
    </location>
</feature>
<protein>
    <recommendedName>
        <fullName evidence="6">EGF-like domain-containing protein</fullName>
    </recommendedName>
</protein>
<dbReference type="AlphaFoldDB" id="A0A8S1DR21"/>
<name>A0A8S1DR21_9INSE</name>
<keyword evidence="5" id="KW-1185">Reference proteome</keyword>
<dbReference type="Proteomes" id="UP000494165">
    <property type="component" value="Unassembled WGS sequence"/>
</dbReference>
<accession>A0A8S1DR21</accession>